<keyword evidence="3" id="KW-1185">Reference proteome</keyword>
<comment type="caution">
    <text evidence="2">The sequence shown here is derived from an EMBL/GenBank/DDBJ whole genome shotgun (WGS) entry which is preliminary data.</text>
</comment>
<dbReference type="AlphaFoldDB" id="A0A4U3LUK2"/>
<reference evidence="2 3" key="1">
    <citation type="submission" date="2019-04" db="EMBL/GenBank/DDBJ databases">
        <title>Kribbella sp. NEAU-THZ 27 nov., a novel actinomycete isolated from soil.</title>
        <authorList>
            <person name="Duan L."/>
        </authorList>
    </citation>
    <scope>NUCLEOTIDE SEQUENCE [LARGE SCALE GENOMIC DNA]</scope>
    <source>
        <strain evidence="3">NEAU-THZ27</strain>
    </source>
</reference>
<sequence length="279" mass="30603">MTFQDAYDALLTRWDVPVEQLELTDEFGTTHINACGPTDAPPVVLLPGHSATSPVWFTVAPHLARQYRVYAPDLIVDAGRTTNTGRTPKTPADLHTWLSNVLDGLTIDRAAFCGHSYGAWIALTYAIAHPDRVTRLALLDPTDCYTGLRLPYILRALPSLVRPSRARSISFLRWETQGLPVDPQVLELAGLAAEEPSTPFVRTKRPTDDQLRTIAPLVFVAGRSKSQDPARLTRRVTTVSPAATVVQLETATHHSLPSLHAEEVVAGLLTAWAHELPTE</sequence>
<dbReference type="InterPro" id="IPR050266">
    <property type="entry name" value="AB_hydrolase_sf"/>
</dbReference>
<protein>
    <submittedName>
        <fullName evidence="2">Alpha/beta fold hydrolase</fullName>
    </submittedName>
</protein>
<dbReference type="EMBL" id="SZPZ01000002">
    <property type="protein sequence ID" value="TKK79462.1"/>
    <property type="molecule type" value="Genomic_DNA"/>
</dbReference>
<keyword evidence="2" id="KW-0378">Hydrolase</keyword>
<name>A0A4U3LUK2_9ACTN</name>
<dbReference type="PANTHER" id="PTHR43798">
    <property type="entry name" value="MONOACYLGLYCEROL LIPASE"/>
    <property type="match status" value="1"/>
</dbReference>
<accession>A0A4U3LUK2</accession>
<dbReference type="RefSeq" id="WP_137254420.1">
    <property type="nucleotide sequence ID" value="NZ_JBHSPQ010000001.1"/>
</dbReference>
<dbReference type="Proteomes" id="UP000305836">
    <property type="component" value="Unassembled WGS sequence"/>
</dbReference>
<dbReference type="PRINTS" id="PR00111">
    <property type="entry name" value="ABHYDROLASE"/>
</dbReference>
<dbReference type="OrthoDB" id="5513277at2"/>
<evidence type="ECO:0000313" key="2">
    <source>
        <dbReference type="EMBL" id="TKK79462.1"/>
    </source>
</evidence>
<dbReference type="Pfam" id="PF12697">
    <property type="entry name" value="Abhydrolase_6"/>
    <property type="match status" value="1"/>
</dbReference>
<dbReference type="InterPro" id="IPR029058">
    <property type="entry name" value="AB_hydrolase_fold"/>
</dbReference>
<evidence type="ECO:0000259" key="1">
    <source>
        <dbReference type="Pfam" id="PF12697"/>
    </source>
</evidence>
<dbReference type="InterPro" id="IPR000073">
    <property type="entry name" value="AB_hydrolase_1"/>
</dbReference>
<dbReference type="SUPFAM" id="SSF53474">
    <property type="entry name" value="alpha/beta-Hydrolases"/>
    <property type="match status" value="1"/>
</dbReference>
<evidence type="ECO:0000313" key="3">
    <source>
        <dbReference type="Proteomes" id="UP000305836"/>
    </source>
</evidence>
<proteinExistence type="predicted"/>
<gene>
    <name evidence="2" type="ORF">FDA38_13725</name>
</gene>
<dbReference type="Gene3D" id="3.40.50.1820">
    <property type="entry name" value="alpha/beta hydrolase"/>
    <property type="match status" value="1"/>
</dbReference>
<dbReference type="GO" id="GO:0016787">
    <property type="term" value="F:hydrolase activity"/>
    <property type="evidence" value="ECO:0007669"/>
    <property type="project" value="UniProtKB-KW"/>
</dbReference>
<organism evidence="2 3">
    <name type="scientific">Kribbella jiaozuonensis</name>
    <dbReference type="NCBI Taxonomy" id="2575441"/>
    <lineage>
        <taxon>Bacteria</taxon>
        <taxon>Bacillati</taxon>
        <taxon>Actinomycetota</taxon>
        <taxon>Actinomycetes</taxon>
        <taxon>Propionibacteriales</taxon>
        <taxon>Kribbellaceae</taxon>
        <taxon>Kribbella</taxon>
    </lineage>
</organism>
<feature type="domain" description="AB hydrolase-1" evidence="1">
    <location>
        <begin position="43"/>
        <end position="266"/>
    </location>
</feature>